<accession>A0A8T2PFY3</accession>
<organism evidence="12 13">
    <name type="scientific">Albula glossodonta</name>
    <name type="common">roundjaw bonefish</name>
    <dbReference type="NCBI Taxonomy" id="121402"/>
    <lineage>
        <taxon>Eukaryota</taxon>
        <taxon>Metazoa</taxon>
        <taxon>Chordata</taxon>
        <taxon>Craniata</taxon>
        <taxon>Vertebrata</taxon>
        <taxon>Euteleostomi</taxon>
        <taxon>Actinopterygii</taxon>
        <taxon>Neopterygii</taxon>
        <taxon>Teleostei</taxon>
        <taxon>Albuliformes</taxon>
        <taxon>Albulidae</taxon>
        <taxon>Albula</taxon>
    </lineage>
</organism>
<keyword evidence="5" id="KW-0443">Lipid metabolism</keyword>
<dbReference type="InterPro" id="IPR042099">
    <property type="entry name" value="ANL_N_sf"/>
</dbReference>
<comment type="caution">
    <text evidence="12">The sequence shown here is derived from an EMBL/GenBank/DDBJ whole genome shotgun (WGS) entry which is preliminary data.</text>
</comment>
<keyword evidence="4" id="KW-0445">Lipid transport</keyword>
<evidence type="ECO:0000256" key="5">
    <source>
        <dbReference type="ARBA" id="ARBA00023098"/>
    </source>
</evidence>
<feature type="domain" description="AMP-dependent synthetase/ligase" evidence="10">
    <location>
        <begin position="257"/>
        <end position="334"/>
    </location>
</feature>
<dbReference type="InterPro" id="IPR000873">
    <property type="entry name" value="AMP-dep_synth/lig_dom"/>
</dbReference>
<keyword evidence="3" id="KW-0276">Fatty acid metabolism</keyword>
<dbReference type="Pfam" id="PF00501">
    <property type="entry name" value="AMP-binding"/>
    <property type="match status" value="2"/>
</dbReference>
<evidence type="ECO:0000256" key="6">
    <source>
        <dbReference type="ARBA" id="ARBA00026121"/>
    </source>
</evidence>
<reference evidence="12" key="1">
    <citation type="thesis" date="2021" institute="BYU ScholarsArchive" country="Provo, UT, USA">
        <title>Applications of and Algorithms for Genome Assembly and Genomic Analyses with an Emphasis on Marine Teleosts.</title>
        <authorList>
            <person name="Pickett B.D."/>
        </authorList>
    </citation>
    <scope>NUCLEOTIDE SEQUENCE</scope>
    <source>
        <strain evidence="12">HI-2016</strain>
    </source>
</reference>
<evidence type="ECO:0000256" key="1">
    <source>
        <dbReference type="ARBA" id="ARBA00006432"/>
    </source>
</evidence>
<comment type="catalytic activity">
    <reaction evidence="9">
        <text>tetracosanoate + ATP + CoA = tetracosanoyl-CoA + AMP + diphosphate</text>
        <dbReference type="Rhea" id="RHEA:33639"/>
        <dbReference type="ChEBI" id="CHEBI:30616"/>
        <dbReference type="ChEBI" id="CHEBI:31014"/>
        <dbReference type="ChEBI" id="CHEBI:33019"/>
        <dbReference type="ChEBI" id="CHEBI:57287"/>
        <dbReference type="ChEBI" id="CHEBI:65052"/>
        <dbReference type="ChEBI" id="CHEBI:456215"/>
    </reaction>
    <physiologicalReaction direction="left-to-right" evidence="9">
        <dbReference type="Rhea" id="RHEA:33640"/>
    </physiologicalReaction>
</comment>
<evidence type="ECO:0000256" key="8">
    <source>
        <dbReference type="ARBA" id="ARBA00041297"/>
    </source>
</evidence>
<evidence type="ECO:0000313" key="13">
    <source>
        <dbReference type="Proteomes" id="UP000824540"/>
    </source>
</evidence>
<keyword evidence="2" id="KW-0436">Ligase</keyword>
<dbReference type="GO" id="GO:0004467">
    <property type="term" value="F:long-chain fatty acid-CoA ligase activity"/>
    <property type="evidence" value="ECO:0007669"/>
    <property type="project" value="UniProtKB-EC"/>
</dbReference>
<dbReference type="Gene3D" id="3.40.50.12780">
    <property type="entry name" value="N-terminal domain of ligase-like"/>
    <property type="match status" value="2"/>
</dbReference>
<keyword evidence="4" id="KW-0813">Transport</keyword>
<dbReference type="SUPFAM" id="SSF56801">
    <property type="entry name" value="Acetyl-CoA synthetase-like"/>
    <property type="match status" value="1"/>
</dbReference>
<gene>
    <name evidence="12" type="ORF">JZ751_020656</name>
</gene>
<dbReference type="InterPro" id="IPR020845">
    <property type="entry name" value="AMP-binding_CS"/>
</dbReference>
<dbReference type="OrthoDB" id="288590at2759"/>
<feature type="domain" description="AMP-binding enzyme C-terminal" evidence="11">
    <location>
        <begin position="457"/>
        <end position="533"/>
    </location>
</feature>
<comment type="catalytic activity">
    <reaction evidence="7">
        <text>a very long-chain fatty acid + ATP + CoA = a very long-chain fatty acyl-CoA + AMP + diphosphate</text>
        <dbReference type="Rhea" id="RHEA:54536"/>
        <dbReference type="ChEBI" id="CHEBI:30616"/>
        <dbReference type="ChEBI" id="CHEBI:33019"/>
        <dbReference type="ChEBI" id="CHEBI:57287"/>
        <dbReference type="ChEBI" id="CHEBI:58950"/>
        <dbReference type="ChEBI" id="CHEBI:138261"/>
        <dbReference type="ChEBI" id="CHEBI:456215"/>
    </reaction>
    <physiologicalReaction direction="left-to-right" evidence="7">
        <dbReference type="Rhea" id="RHEA:54537"/>
    </physiologicalReaction>
</comment>
<dbReference type="PANTHER" id="PTHR43107:SF4">
    <property type="entry name" value="LONG-CHAIN FATTY ACID TRANSPORT PROTEIN 2"/>
    <property type="match status" value="1"/>
</dbReference>
<evidence type="ECO:0000259" key="11">
    <source>
        <dbReference type="Pfam" id="PF13193"/>
    </source>
</evidence>
<evidence type="ECO:0000256" key="3">
    <source>
        <dbReference type="ARBA" id="ARBA00022832"/>
    </source>
</evidence>
<dbReference type="PROSITE" id="PS00455">
    <property type="entry name" value="AMP_BINDING"/>
    <property type="match status" value="1"/>
</dbReference>
<evidence type="ECO:0000259" key="10">
    <source>
        <dbReference type="Pfam" id="PF00501"/>
    </source>
</evidence>
<dbReference type="GO" id="GO:0005324">
    <property type="term" value="F:long-chain fatty acid transmembrane transporter activity"/>
    <property type="evidence" value="ECO:0007669"/>
    <property type="project" value="TreeGrafter"/>
</dbReference>
<dbReference type="InterPro" id="IPR025110">
    <property type="entry name" value="AMP-bd_C"/>
</dbReference>
<dbReference type="GO" id="GO:0005789">
    <property type="term" value="C:endoplasmic reticulum membrane"/>
    <property type="evidence" value="ECO:0007669"/>
    <property type="project" value="TreeGrafter"/>
</dbReference>
<evidence type="ECO:0000313" key="12">
    <source>
        <dbReference type="EMBL" id="KAG9352243.1"/>
    </source>
</evidence>
<dbReference type="Proteomes" id="UP000824540">
    <property type="component" value="Unassembled WGS sequence"/>
</dbReference>
<evidence type="ECO:0000256" key="2">
    <source>
        <dbReference type="ARBA" id="ARBA00022598"/>
    </source>
</evidence>
<name>A0A8T2PFY3_9TELE</name>
<keyword evidence="13" id="KW-1185">Reference proteome</keyword>
<dbReference type="EC" id="6.2.1.3" evidence="6"/>
<comment type="similarity">
    <text evidence="1">Belongs to the ATP-dependent AMP-binding enzyme family.</text>
</comment>
<dbReference type="EMBL" id="JAFBMS010000005">
    <property type="protein sequence ID" value="KAG9352243.1"/>
    <property type="molecule type" value="Genomic_DNA"/>
</dbReference>
<evidence type="ECO:0000256" key="9">
    <source>
        <dbReference type="ARBA" id="ARBA00048666"/>
    </source>
</evidence>
<sequence>MLVLYTILAGVALLPFFLHIRFPYLLDDIHYFIKSIGIGIHLGKCKNRKPIYTILDCFLEHVKNTPEKPFIVFENRSYSYLHADKRSNKIARSLLEFTNLKEGDTVALFLGNEPLYIWIWLGLAKIGCTAALLNNSIRAKSLLHCFSCCGANVLIAGAELKDAVEEVLPTLKEQNITVFILGAECDTAGVETLSDKIDQASEEPLSPDLRSNVTMKSPVVYIYTSGTTGLPKAAAINQERVWMSSCLQRLVGVGSDDFWDDCRKYDVTVIQYIGEIMRYLCNVPKKDNDQNHMVRIAMGNGIRADTWSEFLHRFGNIKIKECYGATESNVGFVNYVGKPGAIGREFFLHKKFSPYALIKYDTEREEPVRDSRGFCVEVQKGETGLLVGKITKISPFVGYVKNNQQTEKKKLKDVFEKGDLYFNSGDLLKIDKEGFIYFQDRIGDTFRWKGENVATSEVSDVLIMVDCIEQANVYGVKVPGNEGRIGMAALTLKDGHEFDSTDTCKLVNTNLPSYARPRFIRIQNSLEVTGTFKLIKGKLAQEGFNPAAMQDQLYFLDEKKGYIPMTQEIYNSICSGNIRL</sequence>
<dbReference type="InterPro" id="IPR045851">
    <property type="entry name" value="AMP-bd_C_sf"/>
</dbReference>
<dbReference type="Gene3D" id="3.30.300.30">
    <property type="match status" value="1"/>
</dbReference>
<dbReference type="GO" id="GO:0044539">
    <property type="term" value="P:long-chain fatty acid import into cell"/>
    <property type="evidence" value="ECO:0007669"/>
    <property type="project" value="TreeGrafter"/>
</dbReference>
<proteinExistence type="inferred from homology"/>
<dbReference type="PANTHER" id="PTHR43107">
    <property type="entry name" value="LONG-CHAIN FATTY ACID TRANSPORT PROTEIN"/>
    <property type="match status" value="1"/>
</dbReference>
<dbReference type="FunFam" id="3.30.300.30:FF:000002">
    <property type="entry name" value="Long-chain fatty acid transport protein 1"/>
    <property type="match status" value="1"/>
</dbReference>
<dbReference type="Pfam" id="PF13193">
    <property type="entry name" value="AMP-binding_C"/>
    <property type="match status" value="1"/>
</dbReference>
<dbReference type="AlphaFoldDB" id="A0A8T2PFY3"/>
<dbReference type="GO" id="GO:0005886">
    <property type="term" value="C:plasma membrane"/>
    <property type="evidence" value="ECO:0007669"/>
    <property type="project" value="TreeGrafter"/>
</dbReference>
<feature type="domain" description="AMP-dependent synthetase/ligase" evidence="10">
    <location>
        <begin position="60"/>
        <end position="248"/>
    </location>
</feature>
<evidence type="ECO:0000256" key="7">
    <source>
        <dbReference type="ARBA" id="ARBA00036527"/>
    </source>
</evidence>
<evidence type="ECO:0000256" key="4">
    <source>
        <dbReference type="ARBA" id="ARBA00023055"/>
    </source>
</evidence>
<protein>
    <recommendedName>
        <fullName evidence="6">long-chain-fatty-acid--CoA ligase</fullName>
        <ecNumber evidence="6">6.2.1.3</ecNumber>
    </recommendedName>
    <alternativeName>
        <fullName evidence="8">Long-chain-fatty-acid--CoA ligase</fullName>
    </alternativeName>
</protein>